<organism evidence="1 2">
    <name type="scientific">Romanomermis culicivorax</name>
    <name type="common">Nematode worm</name>
    <dbReference type="NCBI Taxonomy" id="13658"/>
    <lineage>
        <taxon>Eukaryota</taxon>
        <taxon>Metazoa</taxon>
        <taxon>Ecdysozoa</taxon>
        <taxon>Nematoda</taxon>
        <taxon>Enoplea</taxon>
        <taxon>Dorylaimia</taxon>
        <taxon>Mermithida</taxon>
        <taxon>Mermithoidea</taxon>
        <taxon>Mermithidae</taxon>
        <taxon>Romanomermis</taxon>
    </lineage>
</organism>
<protein>
    <submittedName>
        <fullName evidence="2">Uncharacterized protein</fullName>
    </submittedName>
</protein>
<dbReference type="Proteomes" id="UP000887565">
    <property type="component" value="Unplaced"/>
</dbReference>
<name>A0A915KI88_ROMCU</name>
<accession>A0A915KI88</accession>
<sequence>MRKSGIKRISSVVEDAYTNFYETNKKCLFFNRNAIFRKSVKNACFSPGMFLSRDIRAPTIERRAIEREH</sequence>
<proteinExistence type="predicted"/>
<dbReference type="AlphaFoldDB" id="A0A915KI88"/>
<evidence type="ECO:0000313" key="1">
    <source>
        <dbReference type="Proteomes" id="UP000887565"/>
    </source>
</evidence>
<keyword evidence="1" id="KW-1185">Reference proteome</keyword>
<reference evidence="2" key="1">
    <citation type="submission" date="2022-11" db="UniProtKB">
        <authorList>
            <consortium name="WormBaseParasite"/>
        </authorList>
    </citation>
    <scope>IDENTIFICATION</scope>
</reference>
<dbReference type="WBParaSite" id="nRc.2.0.1.t37619-RA">
    <property type="protein sequence ID" value="nRc.2.0.1.t37619-RA"/>
    <property type="gene ID" value="nRc.2.0.1.g37619"/>
</dbReference>
<evidence type="ECO:0000313" key="2">
    <source>
        <dbReference type="WBParaSite" id="nRc.2.0.1.t37619-RA"/>
    </source>
</evidence>